<evidence type="ECO:0000313" key="3">
    <source>
        <dbReference type="Proteomes" id="UP001652661"/>
    </source>
</evidence>
<evidence type="ECO:0000256" key="1">
    <source>
        <dbReference type="SAM" id="SignalP"/>
    </source>
</evidence>
<keyword evidence="3" id="KW-1185">Reference proteome</keyword>
<dbReference type="AlphaFoldDB" id="A0A6P4IG97"/>
<proteinExistence type="predicted"/>
<organism evidence="3 4">
    <name type="scientific">Drosophila kikkawai</name>
    <name type="common">Fruit fly</name>
    <dbReference type="NCBI Taxonomy" id="30033"/>
    <lineage>
        <taxon>Eukaryota</taxon>
        <taxon>Metazoa</taxon>
        <taxon>Ecdysozoa</taxon>
        <taxon>Arthropoda</taxon>
        <taxon>Hexapoda</taxon>
        <taxon>Insecta</taxon>
        <taxon>Pterygota</taxon>
        <taxon>Neoptera</taxon>
        <taxon>Endopterygota</taxon>
        <taxon>Diptera</taxon>
        <taxon>Brachycera</taxon>
        <taxon>Muscomorpha</taxon>
        <taxon>Ephydroidea</taxon>
        <taxon>Drosophilidae</taxon>
        <taxon>Drosophila</taxon>
        <taxon>Sophophora</taxon>
    </lineage>
</organism>
<evidence type="ECO:0000259" key="2">
    <source>
        <dbReference type="Pfam" id="PF07648"/>
    </source>
</evidence>
<dbReference type="OMA" id="CAMTAYN"/>
<dbReference type="OrthoDB" id="8028076at2759"/>
<protein>
    <recommendedName>
        <fullName evidence="2">Kazal-like domain-containing protein</fullName>
    </recommendedName>
</protein>
<dbReference type="Gene3D" id="3.30.60.30">
    <property type="match status" value="1"/>
</dbReference>
<evidence type="ECO:0000313" key="4">
    <source>
        <dbReference type="RefSeq" id="XP_017022689.1"/>
    </source>
</evidence>
<sequence>MKSFVLIFLVFTVYASAKVMPMSGGNSLSIDQHGKRVYSVQIEDKCDFFCPEKDPSVCATNGQCLLKFDSRCAMTAYNCRNPQKMFEIVEDHRCMKEWQPLCLESDLKEFGL</sequence>
<dbReference type="RefSeq" id="XP_017022689.1">
    <property type="nucleotide sequence ID" value="XM_017167200.2"/>
</dbReference>
<feature type="chain" id="PRO_5027961606" description="Kazal-like domain-containing protein" evidence="1">
    <location>
        <begin position="18"/>
        <end position="112"/>
    </location>
</feature>
<dbReference type="Pfam" id="PF07648">
    <property type="entry name" value="Kazal_2"/>
    <property type="match status" value="1"/>
</dbReference>
<feature type="domain" description="Kazal-like" evidence="2">
    <location>
        <begin position="45"/>
        <end position="94"/>
    </location>
</feature>
<dbReference type="Proteomes" id="UP001652661">
    <property type="component" value="Chromosome 3L"/>
</dbReference>
<dbReference type="InterPro" id="IPR002350">
    <property type="entry name" value="Kazal_dom"/>
</dbReference>
<reference evidence="4" key="1">
    <citation type="submission" date="2025-08" db="UniProtKB">
        <authorList>
            <consortium name="RefSeq"/>
        </authorList>
    </citation>
    <scope>IDENTIFICATION</scope>
    <source>
        <strain evidence="4">14028-0561.14</strain>
        <tissue evidence="4">Whole fly</tissue>
    </source>
</reference>
<name>A0A6P4IG97_DROKI</name>
<gene>
    <name evidence="4" type="primary">LOC108074967</name>
</gene>
<keyword evidence="1" id="KW-0732">Signal</keyword>
<accession>A0A6P4IG97</accession>
<feature type="signal peptide" evidence="1">
    <location>
        <begin position="1"/>
        <end position="17"/>
    </location>
</feature>
<dbReference type="GeneID" id="108074967"/>